<sequence>MNQVLFNFHDVVLLMTAMQCLFFAALLLATNTKRQPSTYFLAAFLFAHAFIPVHELVLWGAEFKFKVREMLPQVYFLGGFAYYLDGMLLFFCVKSLIFRDFKLRPRDGVHLLPFVFALVYMSAVFFRLPLEQRLELINSESLVYGWHYVLVEFLCKGLRVAYCLWSLLLIVNYTHRLKSTHSNVEKVDVAWIKFLVAGFMLVMLMEVVLSIAKMFSLYQHYDLGVFEKIGLTGYYTVFMLVNLLVFTGVRYFASFESVRAPEKARKIASEQVCNPALAEEIDRKMRAGKWYLQPDVTIDVLADSLGIPTRDLSMMINRHFQVNFYEFINRYRIEEAMRLLRSVEAEGKTITDIYLEVGFNSKSVFNTFFKKAAGMTPSQYRRADAIPETA</sequence>
<organism evidence="6 9">
    <name type="scientific">Microbulbifer hydrolyticus</name>
    <dbReference type="NCBI Taxonomy" id="48074"/>
    <lineage>
        <taxon>Bacteria</taxon>
        <taxon>Pseudomonadati</taxon>
        <taxon>Pseudomonadota</taxon>
        <taxon>Gammaproteobacteria</taxon>
        <taxon>Cellvibrionales</taxon>
        <taxon>Microbulbiferaceae</taxon>
        <taxon>Microbulbifer</taxon>
    </lineage>
</organism>
<proteinExistence type="predicted"/>
<dbReference type="Pfam" id="PF12833">
    <property type="entry name" value="HTH_18"/>
    <property type="match status" value="1"/>
</dbReference>
<dbReference type="SMART" id="SM00342">
    <property type="entry name" value="HTH_ARAC"/>
    <property type="match status" value="1"/>
</dbReference>
<feature type="transmembrane region" description="Helical" evidence="4">
    <location>
        <begin position="6"/>
        <end position="28"/>
    </location>
</feature>
<keyword evidence="4" id="KW-1133">Transmembrane helix</keyword>
<dbReference type="GO" id="GO:0003700">
    <property type="term" value="F:DNA-binding transcription factor activity"/>
    <property type="evidence" value="ECO:0007669"/>
    <property type="project" value="InterPro"/>
</dbReference>
<reference evidence="7 8" key="1">
    <citation type="submission" date="2020-01" db="EMBL/GenBank/DDBJ databases">
        <title>The possibility of degradation of plastic by Microbulbifer hydrolyticus IRE-31.</title>
        <authorList>
            <person name="Liu L."/>
        </authorList>
    </citation>
    <scope>NUCLEOTIDE SEQUENCE [LARGE SCALE GENOMIC DNA]</scope>
    <source>
        <strain evidence="7 8">IRE-31</strain>
    </source>
</reference>
<feature type="transmembrane region" description="Helical" evidence="4">
    <location>
        <begin position="40"/>
        <end position="61"/>
    </location>
</feature>
<dbReference type="InterPro" id="IPR018060">
    <property type="entry name" value="HTH_AraC"/>
</dbReference>
<dbReference type="SUPFAM" id="SSF46689">
    <property type="entry name" value="Homeodomain-like"/>
    <property type="match status" value="1"/>
</dbReference>
<dbReference type="GO" id="GO:0043565">
    <property type="term" value="F:sequence-specific DNA binding"/>
    <property type="evidence" value="ECO:0007669"/>
    <property type="project" value="InterPro"/>
</dbReference>
<dbReference type="InterPro" id="IPR020449">
    <property type="entry name" value="Tscrpt_reg_AraC-type_HTH"/>
</dbReference>
<evidence type="ECO:0000256" key="1">
    <source>
        <dbReference type="ARBA" id="ARBA00023015"/>
    </source>
</evidence>
<evidence type="ECO:0000256" key="2">
    <source>
        <dbReference type="ARBA" id="ARBA00023125"/>
    </source>
</evidence>
<reference evidence="6 9" key="2">
    <citation type="submission" date="2020-08" db="EMBL/GenBank/DDBJ databases">
        <title>Genomic Encyclopedia of Type Strains, Phase IV (KMG-IV): sequencing the most valuable type-strain genomes for metagenomic binning, comparative biology and taxonomic classification.</title>
        <authorList>
            <person name="Goeker M."/>
        </authorList>
    </citation>
    <scope>NUCLEOTIDE SEQUENCE [LARGE SCALE GENOMIC DNA]</scope>
    <source>
        <strain evidence="6 9">DSM 11525</strain>
    </source>
</reference>
<evidence type="ECO:0000313" key="6">
    <source>
        <dbReference type="EMBL" id="MBB5210829.1"/>
    </source>
</evidence>
<keyword evidence="8" id="KW-1185">Reference proteome</keyword>
<feature type="transmembrane region" description="Helical" evidence="4">
    <location>
        <begin position="73"/>
        <end position="97"/>
    </location>
</feature>
<feature type="domain" description="HTH araC/xylS-type" evidence="5">
    <location>
        <begin position="282"/>
        <end position="383"/>
    </location>
</feature>
<dbReference type="EMBL" id="CP047491">
    <property type="protein sequence ID" value="QHQ38738.1"/>
    <property type="molecule type" value="Genomic_DNA"/>
</dbReference>
<dbReference type="Proteomes" id="UP000563601">
    <property type="component" value="Unassembled WGS sequence"/>
</dbReference>
<dbReference type="Gene3D" id="1.10.10.60">
    <property type="entry name" value="Homeodomain-like"/>
    <property type="match status" value="1"/>
</dbReference>
<dbReference type="AlphaFoldDB" id="A0A6P1T7K5"/>
<keyword evidence="2 6" id="KW-0238">DNA-binding</keyword>
<feature type="transmembrane region" description="Helical" evidence="4">
    <location>
        <begin position="191"/>
        <end position="212"/>
    </location>
</feature>
<keyword evidence="1" id="KW-0805">Transcription regulation</keyword>
<evidence type="ECO:0000256" key="4">
    <source>
        <dbReference type="SAM" id="Phobius"/>
    </source>
</evidence>
<accession>A0A6P1T7K5</accession>
<protein>
    <submittedName>
        <fullName evidence="6">AraC-like DNA-binding protein</fullName>
    </submittedName>
    <submittedName>
        <fullName evidence="7">Helix-turn-helix domain-containing protein</fullName>
    </submittedName>
</protein>
<keyword evidence="4" id="KW-0472">Membrane</keyword>
<dbReference type="PANTHER" id="PTHR43280">
    <property type="entry name" value="ARAC-FAMILY TRANSCRIPTIONAL REGULATOR"/>
    <property type="match status" value="1"/>
</dbReference>
<evidence type="ECO:0000313" key="9">
    <source>
        <dbReference type="Proteomes" id="UP000563601"/>
    </source>
</evidence>
<dbReference type="PROSITE" id="PS01124">
    <property type="entry name" value="HTH_ARAC_FAMILY_2"/>
    <property type="match status" value="1"/>
</dbReference>
<keyword evidence="4" id="KW-0812">Transmembrane</keyword>
<dbReference type="PRINTS" id="PR00032">
    <property type="entry name" value="HTHARAC"/>
</dbReference>
<dbReference type="OrthoDB" id="6866685at2"/>
<evidence type="ECO:0000313" key="8">
    <source>
        <dbReference type="Proteomes" id="UP000464675"/>
    </source>
</evidence>
<keyword evidence="3" id="KW-0804">Transcription</keyword>
<dbReference type="InterPro" id="IPR009057">
    <property type="entry name" value="Homeodomain-like_sf"/>
</dbReference>
<dbReference type="RefSeq" id="WP_161858066.1">
    <property type="nucleotide sequence ID" value="NZ_CP047491.1"/>
</dbReference>
<evidence type="ECO:0000259" key="5">
    <source>
        <dbReference type="PROSITE" id="PS01124"/>
    </source>
</evidence>
<feature type="transmembrane region" description="Helical" evidence="4">
    <location>
        <begin position="109"/>
        <end position="128"/>
    </location>
</feature>
<feature type="transmembrane region" description="Helical" evidence="4">
    <location>
        <begin position="148"/>
        <end position="171"/>
    </location>
</feature>
<evidence type="ECO:0000256" key="3">
    <source>
        <dbReference type="ARBA" id="ARBA00023163"/>
    </source>
</evidence>
<gene>
    <name evidence="7" type="ORF">GTQ55_06870</name>
    <name evidence="6" type="ORF">HNQ53_001017</name>
</gene>
<dbReference type="EMBL" id="JACHHR010000001">
    <property type="protein sequence ID" value="MBB5210829.1"/>
    <property type="molecule type" value="Genomic_DNA"/>
</dbReference>
<dbReference type="Proteomes" id="UP000464675">
    <property type="component" value="Chromosome"/>
</dbReference>
<name>A0A6P1T7K5_9GAMM</name>
<feature type="transmembrane region" description="Helical" evidence="4">
    <location>
        <begin position="232"/>
        <end position="253"/>
    </location>
</feature>
<dbReference type="PANTHER" id="PTHR43280:SF29">
    <property type="entry name" value="ARAC-FAMILY TRANSCRIPTIONAL REGULATOR"/>
    <property type="match status" value="1"/>
</dbReference>
<evidence type="ECO:0000313" key="7">
    <source>
        <dbReference type="EMBL" id="QHQ38738.1"/>
    </source>
</evidence>